<dbReference type="GO" id="GO:0005634">
    <property type="term" value="C:nucleus"/>
    <property type="evidence" value="ECO:0007669"/>
    <property type="project" value="TreeGrafter"/>
</dbReference>
<dbReference type="EMBL" id="PYSW02000059">
    <property type="protein sequence ID" value="KAG2373197.1"/>
    <property type="molecule type" value="Genomic_DNA"/>
</dbReference>
<dbReference type="PANTHER" id="PTHR15321:SF3">
    <property type="entry name" value="TP53-BINDING PROTEIN 1"/>
    <property type="match status" value="1"/>
</dbReference>
<feature type="region of interest" description="Disordered" evidence="1">
    <location>
        <begin position="1"/>
        <end position="27"/>
    </location>
</feature>
<dbReference type="Gene3D" id="3.40.50.10190">
    <property type="entry name" value="BRCT domain"/>
    <property type="match status" value="1"/>
</dbReference>
<evidence type="ECO:0000313" key="4">
    <source>
        <dbReference type="Proteomes" id="UP000816034"/>
    </source>
</evidence>
<feature type="compositionally biased region" description="Polar residues" evidence="1">
    <location>
        <begin position="85"/>
        <end position="94"/>
    </location>
</feature>
<dbReference type="SMART" id="SM00292">
    <property type="entry name" value="BRCT"/>
    <property type="match status" value="1"/>
</dbReference>
<dbReference type="SUPFAM" id="SSF52113">
    <property type="entry name" value="BRCT domain"/>
    <property type="match status" value="1"/>
</dbReference>
<dbReference type="PROSITE" id="PS50172">
    <property type="entry name" value="BRCT"/>
    <property type="match status" value="1"/>
</dbReference>
<evidence type="ECO:0000256" key="1">
    <source>
        <dbReference type="SAM" id="MobiDB-lite"/>
    </source>
</evidence>
<feature type="compositionally biased region" description="Low complexity" evidence="1">
    <location>
        <begin position="1"/>
        <end position="23"/>
    </location>
</feature>
<accession>A0AA88GCQ2</accession>
<protein>
    <recommendedName>
        <fullName evidence="2">BRCT domain-containing protein</fullName>
    </recommendedName>
</protein>
<reference evidence="3 4" key="1">
    <citation type="journal article" date="2018" name="BMC Genomics">
        <title>The genome of Naegleria lovaniensis, the basis for a comparative approach to unravel pathogenicity factors of the human pathogenic amoeba N. fowleri.</title>
        <authorList>
            <person name="Liechti N."/>
            <person name="Schurch N."/>
            <person name="Bruggmann R."/>
            <person name="Wittwer M."/>
        </authorList>
    </citation>
    <scope>NUCLEOTIDE SEQUENCE [LARGE SCALE GENOMIC DNA]</scope>
    <source>
        <strain evidence="3 4">ATCC 30569</strain>
    </source>
</reference>
<dbReference type="GO" id="GO:0000077">
    <property type="term" value="P:DNA damage checkpoint signaling"/>
    <property type="evidence" value="ECO:0007669"/>
    <property type="project" value="TreeGrafter"/>
</dbReference>
<feature type="domain" description="BRCT" evidence="2">
    <location>
        <begin position="214"/>
        <end position="313"/>
    </location>
</feature>
<feature type="region of interest" description="Disordered" evidence="1">
    <location>
        <begin position="122"/>
        <end position="154"/>
    </location>
</feature>
<dbReference type="GO" id="GO:0045944">
    <property type="term" value="P:positive regulation of transcription by RNA polymerase II"/>
    <property type="evidence" value="ECO:0007669"/>
    <property type="project" value="TreeGrafter"/>
</dbReference>
<dbReference type="AlphaFoldDB" id="A0AA88GCQ2"/>
<evidence type="ECO:0000313" key="3">
    <source>
        <dbReference type="EMBL" id="KAG2373197.1"/>
    </source>
</evidence>
<dbReference type="RefSeq" id="XP_044542371.1">
    <property type="nucleotide sequence ID" value="XM_044688606.1"/>
</dbReference>
<dbReference type="Pfam" id="PF00533">
    <property type="entry name" value="BRCT"/>
    <property type="match status" value="1"/>
</dbReference>
<keyword evidence="4" id="KW-1185">Reference proteome</keyword>
<dbReference type="GeneID" id="68105253"/>
<dbReference type="InterPro" id="IPR047252">
    <property type="entry name" value="TP53BP1-like"/>
</dbReference>
<dbReference type="InterPro" id="IPR036420">
    <property type="entry name" value="BRCT_dom_sf"/>
</dbReference>
<dbReference type="Proteomes" id="UP000816034">
    <property type="component" value="Unassembled WGS sequence"/>
</dbReference>
<evidence type="ECO:0000259" key="2">
    <source>
        <dbReference type="PROSITE" id="PS50172"/>
    </source>
</evidence>
<gene>
    <name evidence="3" type="ORF">C9374_012799</name>
</gene>
<dbReference type="GO" id="GO:0042393">
    <property type="term" value="F:histone binding"/>
    <property type="evidence" value="ECO:0007669"/>
    <property type="project" value="TreeGrafter"/>
</dbReference>
<sequence>MFRSNELSSPSSQLSEHQQLSPLYMSFGEDENEDTLDFCDSPLLDFKSKNTLFAATDDSSSSSHSQETHRSNVIIPVTSEKKNASKGTNLSSPLKNQTKPSKKKIKTNSKIVAVKKKVEFKDLESSSETDDEKKVPQPRKNQKSNSSNNVKKSLSRQLKEMIQEVKQRVRLEQNSDNDDFQVSEEEYVLPPFSQELISSEEEIEEEKKRKKPHRKKRIFSDIHFVVSSSLVVEKDKEALDRMIKKENGTIMRQLSSELMDTYLNKKIVLLSEKSSTKPTFLIALLLDIPILKPQWIFDCSNQHRLILEDPEIKKYLVDRGSYRLRSDPSIQHVEQQTFNQSLLCCNIEHRIFYGCKVKIIDNSQDQSLIAGWSGILKVGGATIEHNLENQTNEGSNFIFVKDGDEVSSDICEMATQRRLPILDRESILKITITSQREFSSEQVINFTQLSKTIAHPSRSINRTEIVESISLVDLQCYDMCEEVIYDIEGSFFFKEEQNCYLKTKFIRINRDGSNEIYRLHDMVLLNDHNDEIFCRIDSLYYDCSFPSMTATQYINIPNSKELVATRRSISSPISLIQHKLHLCSNSMSQECCYIAMYNTQNIDESPHTNMSKEDALNSIEDLKNFSFQWLAPVKISLFKDYVSICSLKFRGQIFQKGDFVIVNTLHSSITGRIKSFRDSDTSNFAFPSKKYPVSEGSMFIEVFVKGRLESQLVQSQQQGSVLIPTHEVICVKTYDIRHIQHAIAIDLDSTISNMPSVKSLLSQCQAWPLFFISC</sequence>
<name>A0AA88GCQ2_NAELO</name>
<dbReference type="InterPro" id="IPR047250">
    <property type="entry name" value="BRCT_p53bp1-like_rpt2"/>
</dbReference>
<comment type="caution">
    <text evidence="3">The sequence shown here is derived from an EMBL/GenBank/DDBJ whole genome shotgun (WGS) entry which is preliminary data.</text>
</comment>
<proteinExistence type="predicted"/>
<organism evidence="3 4">
    <name type="scientific">Naegleria lovaniensis</name>
    <name type="common">Amoeba</name>
    <dbReference type="NCBI Taxonomy" id="51637"/>
    <lineage>
        <taxon>Eukaryota</taxon>
        <taxon>Discoba</taxon>
        <taxon>Heterolobosea</taxon>
        <taxon>Tetramitia</taxon>
        <taxon>Eutetramitia</taxon>
        <taxon>Vahlkampfiidae</taxon>
        <taxon>Naegleria</taxon>
    </lineage>
</organism>
<dbReference type="CDD" id="cd17724">
    <property type="entry name" value="BRCT_p53bp1_rpt2"/>
    <property type="match status" value="1"/>
</dbReference>
<dbReference type="InterPro" id="IPR001357">
    <property type="entry name" value="BRCT_dom"/>
</dbReference>
<dbReference type="PANTHER" id="PTHR15321">
    <property type="entry name" value="TUMOR SUPPRESSOR P53-BINDING PROTEIN 1"/>
    <property type="match status" value="1"/>
</dbReference>
<feature type="region of interest" description="Disordered" evidence="1">
    <location>
        <begin position="55"/>
        <end position="108"/>
    </location>
</feature>
<feature type="compositionally biased region" description="Low complexity" evidence="1">
    <location>
        <begin position="143"/>
        <end position="152"/>
    </location>
</feature>